<evidence type="ECO:0000256" key="2">
    <source>
        <dbReference type="ARBA" id="ARBA00007413"/>
    </source>
</evidence>
<protein>
    <submittedName>
        <fullName evidence="8">238_t:CDS:1</fullName>
    </submittedName>
</protein>
<dbReference type="GO" id="GO:0008380">
    <property type="term" value="P:RNA splicing"/>
    <property type="evidence" value="ECO:0007669"/>
    <property type="project" value="UniProtKB-KW"/>
</dbReference>
<dbReference type="GO" id="GO:0003729">
    <property type="term" value="F:mRNA binding"/>
    <property type="evidence" value="ECO:0007669"/>
    <property type="project" value="TreeGrafter"/>
</dbReference>
<evidence type="ECO:0000256" key="1">
    <source>
        <dbReference type="ARBA" id="ARBA00004123"/>
    </source>
</evidence>
<dbReference type="GO" id="GO:0005846">
    <property type="term" value="C:nuclear cap binding complex"/>
    <property type="evidence" value="ECO:0007669"/>
    <property type="project" value="InterPro"/>
</dbReference>
<dbReference type="InterPro" id="IPR015172">
    <property type="entry name" value="MIF4G-like_typ-1"/>
</dbReference>
<gene>
    <name evidence="8" type="ORF">DEBURN_LOCUS5953</name>
</gene>
<dbReference type="OrthoDB" id="10252707at2759"/>
<dbReference type="InterPro" id="IPR015174">
    <property type="entry name" value="MIF4G-like_typ-2"/>
</dbReference>
<name>A0A9N9AFT4_9GLOM</name>
<dbReference type="InterPro" id="IPR016024">
    <property type="entry name" value="ARM-type_fold"/>
</dbReference>
<dbReference type="SMART" id="SM00543">
    <property type="entry name" value="MIF4G"/>
    <property type="match status" value="1"/>
</dbReference>
<dbReference type="GO" id="GO:0006406">
    <property type="term" value="P:mRNA export from nucleus"/>
    <property type="evidence" value="ECO:0007669"/>
    <property type="project" value="InterPro"/>
</dbReference>
<dbReference type="PANTHER" id="PTHR12412">
    <property type="entry name" value="CAP BINDING PROTEIN"/>
    <property type="match status" value="1"/>
</dbReference>
<dbReference type="AlphaFoldDB" id="A0A9N9AFT4"/>
<comment type="similarity">
    <text evidence="2">Belongs to the NCBP1 family.</text>
</comment>
<dbReference type="GO" id="GO:0000184">
    <property type="term" value="P:nuclear-transcribed mRNA catabolic process, nonsense-mediated decay"/>
    <property type="evidence" value="ECO:0007669"/>
    <property type="project" value="TreeGrafter"/>
</dbReference>
<dbReference type="Pfam" id="PF09088">
    <property type="entry name" value="MIF4G_like"/>
    <property type="match status" value="1"/>
</dbReference>
<feature type="region of interest" description="Disordered" evidence="6">
    <location>
        <begin position="1"/>
        <end position="37"/>
    </location>
</feature>
<accession>A0A9N9AFT4</accession>
<keyword evidence="3" id="KW-0507">mRNA processing</keyword>
<evidence type="ECO:0000256" key="4">
    <source>
        <dbReference type="ARBA" id="ARBA00023187"/>
    </source>
</evidence>
<dbReference type="Proteomes" id="UP000789706">
    <property type="component" value="Unassembled WGS sequence"/>
</dbReference>
<comment type="subcellular location">
    <subcellularLocation>
        <location evidence="1">Nucleus</location>
    </subcellularLocation>
</comment>
<dbReference type="SUPFAM" id="SSF48371">
    <property type="entry name" value="ARM repeat"/>
    <property type="match status" value="3"/>
</dbReference>
<dbReference type="Pfam" id="PF09090">
    <property type="entry name" value="MIF4G_like_2"/>
    <property type="match status" value="1"/>
</dbReference>
<evidence type="ECO:0000256" key="6">
    <source>
        <dbReference type="SAM" id="MobiDB-lite"/>
    </source>
</evidence>
<feature type="domain" description="MIF4G" evidence="7">
    <location>
        <begin position="58"/>
        <end position="260"/>
    </location>
</feature>
<dbReference type="PANTHER" id="PTHR12412:SF2">
    <property type="entry name" value="NUCLEAR CAP-BINDING PROTEIN SUBUNIT 1"/>
    <property type="match status" value="1"/>
</dbReference>
<keyword evidence="5" id="KW-0539">Nucleus</keyword>
<dbReference type="GO" id="GO:0006397">
    <property type="term" value="P:mRNA processing"/>
    <property type="evidence" value="ECO:0007669"/>
    <property type="project" value="UniProtKB-KW"/>
</dbReference>
<comment type="caution">
    <text evidence="8">The sequence shown here is derived from an EMBL/GenBank/DDBJ whole genome shotgun (WGS) entry which is preliminary data.</text>
</comment>
<dbReference type="EMBL" id="CAJVPK010000568">
    <property type="protein sequence ID" value="CAG8527041.1"/>
    <property type="molecule type" value="Genomic_DNA"/>
</dbReference>
<dbReference type="InterPro" id="IPR003890">
    <property type="entry name" value="MIF4G-like_typ-3"/>
</dbReference>
<evidence type="ECO:0000256" key="3">
    <source>
        <dbReference type="ARBA" id="ARBA00022664"/>
    </source>
</evidence>
<dbReference type="InterPro" id="IPR027159">
    <property type="entry name" value="CBP80"/>
</dbReference>
<keyword evidence="4" id="KW-0508">mRNA splicing</keyword>
<feature type="region of interest" description="Disordered" evidence="6">
    <location>
        <begin position="396"/>
        <end position="415"/>
    </location>
</feature>
<proteinExistence type="inferred from homology"/>
<organism evidence="8 9">
    <name type="scientific">Diversispora eburnea</name>
    <dbReference type="NCBI Taxonomy" id="1213867"/>
    <lineage>
        <taxon>Eukaryota</taxon>
        <taxon>Fungi</taxon>
        <taxon>Fungi incertae sedis</taxon>
        <taxon>Mucoromycota</taxon>
        <taxon>Glomeromycotina</taxon>
        <taxon>Glomeromycetes</taxon>
        <taxon>Diversisporales</taxon>
        <taxon>Diversisporaceae</taxon>
        <taxon>Diversispora</taxon>
    </lineage>
</organism>
<feature type="compositionally biased region" description="Polar residues" evidence="6">
    <location>
        <begin position="400"/>
        <end position="415"/>
    </location>
</feature>
<reference evidence="8" key="1">
    <citation type="submission" date="2021-06" db="EMBL/GenBank/DDBJ databases">
        <authorList>
            <person name="Kallberg Y."/>
            <person name="Tangrot J."/>
            <person name="Rosling A."/>
        </authorList>
    </citation>
    <scope>NUCLEOTIDE SEQUENCE</scope>
    <source>
        <strain evidence="8">AZ414A</strain>
    </source>
</reference>
<evidence type="ECO:0000313" key="8">
    <source>
        <dbReference type="EMBL" id="CAG8527041.1"/>
    </source>
</evidence>
<dbReference type="Pfam" id="PF02854">
    <property type="entry name" value="MIF4G"/>
    <property type="match status" value="1"/>
</dbReference>
<sequence length="856" mass="99716">MDHSRDESRGSRRSDGSLFVLSGSKKKYRDDERRHDRRREHIRGYGEVYEQHVEDSPEKRLTTLLIILGDKMTPTEINKNIDKVANVILSDFMELPMKSFIYGTLVGLVNIKRSDIGAAVVKTTSQTLQQCLNEGNWHGAKLALKFFAELTNANVILPRTMLDIYDDLLTTLDEPRVKMYRAETIVRIVLSTLPYVGMQLRKKSPVVLDSMLSKIERYISARYRIILEIDGSTVLSSVTPYIGSNVPYDQVDIQNLKQNDWVCSILLKPWADYEDVLEKAEQHEVDKFIVREHPQEINNSLPVPLFRIFVGSDDESNIDFHQPSDIAFFLVNDIVEDIIDSFEINRKECSKYLKDLPHNFASKTFVDTDINESETKSDENVESDLKEDLKEDIKVESDMDTPSWNKTSPPNTNNVNSGFKLEQIIVERIFAQVFRLPQPKYKPIFYHSLLIEICKTIGILFDRIDIMDVECCYRFWNWFAHHLSNFGFVWNWKDWEYVLQLDPSHPKVCFIRETLEKTIRYSYYDRIRTSMPEEFLAIFPSSEPSINFRYKDSQHPLYNLSTNLINKLRAKSPNNEIKSILEEVGKNFPEMPQLEQEQTIRDLFIQCVLMLGSKSFSHVLNVVERYLPILQALNETPEARLHTVKIVAEFWVNNTQFLGILLDKLLNYRVIDAFAVISWLFSDELEKDISKSYVWEITKNTINKVISRVKQVTNKLETITNPAIERGNLGVDITSEEHKKVSPDEIQNIENTLNMVTREQKEVLSKMIQMFVTMLDNKLKEYSVKEIQDPFSQLWFWWAYGFFKEISRTYQPQISTFMVTLKTLVISPGIDGRILNVIEMVNAFENFINATVENDF</sequence>
<keyword evidence="9" id="KW-1185">Reference proteome</keyword>
<dbReference type="Gene3D" id="1.25.40.180">
    <property type="match status" value="3"/>
</dbReference>
<evidence type="ECO:0000256" key="5">
    <source>
        <dbReference type="ARBA" id="ARBA00023242"/>
    </source>
</evidence>
<dbReference type="GO" id="GO:0005634">
    <property type="term" value="C:nucleus"/>
    <property type="evidence" value="ECO:0007669"/>
    <property type="project" value="UniProtKB-SubCell"/>
</dbReference>
<feature type="compositionally biased region" description="Basic and acidic residues" evidence="6">
    <location>
        <begin position="1"/>
        <end position="15"/>
    </location>
</feature>
<evidence type="ECO:0000259" key="7">
    <source>
        <dbReference type="SMART" id="SM00543"/>
    </source>
</evidence>
<dbReference type="GO" id="GO:0000339">
    <property type="term" value="F:RNA cap binding"/>
    <property type="evidence" value="ECO:0007669"/>
    <property type="project" value="InterPro"/>
</dbReference>
<evidence type="ECO:0000313" key="9">
    <source>
        <dbReference type="Proteomes" id="UP000789706"/>
    </source>
</evidence>